<comment type="caution">
    <text evidence="1">The sequence shown here is derived from an EMBL/GenBank/DDBJ whole genome shotgun (WGS) entry which is preliminary data.</text>
</comment>
<dbReference type="SUPFAM" id="SSF55486">
    <property type="entry name" value="Metalloproteases ('zincins'), catalytic domain"/>
    <property type="match status" value="1"/>
</dbReference>
<dbReference type="PANTHER" id="PTHR39420">
    <property type="match status" value="1"/>
</dbReference>
<organism evidence="1 2">
    <name type="scientific">Rarobacter faecitabidus</name>
    <dbReference type="NCBI Taxonomy" id="13243"/>
    <lineage>
        <taxon>Bacteria</taxon>
        <taxon>Bacillati</taxon>
        <taxon>Actinomycetota</taxon>
        <taxon>Actinomycetes</taxon>
        <taxon>Micrococcales</taxon>
        <taxon>Rarobacteraceae</taxon>
        <taxon>Rarobacter</taxon>
    </lineage>
</organism>
<dbReference type="OrthoDB" id="8478472at2"/>
<proteinExistence type="predicted"/>
<protein>
    <submittedName>
        <fullName evidence="1">Putative hydrolase</fullName>
    </submittedName>
</protein>
<dbReference type="Pfam" id="PF10103">
    <property type="entry name" value="Zincin_2"/>
    <property type="match status" value="1"/>
</dbReference>
<dbReference type="RefSeq" id="WP_142118524.1">
    <property type="nucleotide sequence ID" value="NZ_BAAASV010000002.1"/>
</dbReference>
<dbReference type="AlphaFoldDB" id="A0A542ZUC0"/>
<gene>
    <name evidence="1" type="ORF">FB461_0427</name>
</gene>
<accession>A0A542ZUC0</accession>
<keyword evidence="1" id="KW-0378">Hydrolase</keyword>
<evidence type="ECO:0000313" key="1">
    <source>
        <dbReference type="EMBL" id="TQL63948.1"/>
    </source>
</evidence>
<dbReference type="InterPro" id="IPR042271">
    <property type="entry name" value="Zinicin_2_N"/>
</dbReference>
<dbReference type="EMBL" id="VFOS01000001">
    <property type="protein sequence ID" value="TQL63948.1"/>
    <property type="molecule type" value="Genomic_DNA"/>
</dbReference>
<dbReference type="PANTHER" id="PTHR39420:SF2">
    <property type="entry name" value="HYDROLASE"/>
    <property type="match status" value="1"/>
</dbReference>
<dbReference type="NCBIfam" id="TIGR03624">
    <property type="entry name" value="putative hydrolase"/>
    <property type="match status" value="1"/>
</dbReference>
<name>A0A542ZUC0_RARFA</name>
<dbReference type="GO" id="GO:0016787">
    <property type="term" value="F:hydrolase activity"/>
    <property type="evidence" value="ECO:0007669"/>
    <property type="project" value="UniProtKB-KW"/>
</dbReference>
<dbReference type="InterPro" id="IPR018766">
    <property type="entry name" value="Zinicin_2"/>
</dbReference>
<evidence type="ECO:0000313" key="2">
    <source>
        <dbReference type="Proteomes" id="UP000315389"/>
    </source>
</evidence>
<dbReference type="Proteomes" id="UP000315389">
    <property type="component" value="Unassembled WGS sequence"/>
</dbReference>
<sequence length="479" mass="51054">MNAVPPSDGAVPDWERMFTDMFGANADAVIEQLRAAGIDPASLPGDAGPMNPQMLQAALRQVQQFLATDSPQGLNTNAARDIARQVAASAGPDPVVSDAERRGVVGAFQAAELWLDAATSLPPASVTHAAWSRAEWVEATIATWNALTAPVAEAVTEALVRVLSEEMDGVDGLTPFGDLNVPGLADGVISPDVFLRRLGAMVFGMQVGQATGELATEVFGTTDVGVPLVEGTRVALVVTNVEAFARDLDIDAREVRQFLALREAAAARLFNGAPWLRAHIIALIDEYARGVQIDSETLESTVREINPTDPEELRRVMSSGIFAVAKSPEQQATLLRLETALALVEGWVDAVSAQAALPHLPSIIALREMIRRRRAAGGPAEQTFATLVGLELRPRRAREATALWELLSAKRGVEGRDEVWSHPDFMPVAADLDAPQDFIVRRDDSVSGALANFDAELEALLSGDLGLGPDGESTDPSDQ</sequence>
<dbReference type="Gene3D" id="1.20.150.30">
    <property type="entry name" value="Zincin-like metallopeptidase, N-terminal domain"/>
    <property type="match status" value="1"/>
</dbReference>
<reference evidence="1 2" key="1">
    <citation type="submission" date="2019-06" db="EMBL/GenBank/DDBJ databases">
        <title>Sequencing the genomes of 1000 actinobacteria strains.</title>
        <authorList>
            <person name="Klenk H.-P."/>
        </authorList>
    </citation>
    <scope>NUCLEOTIDE SEQUENCE [LARGE SCALE GENOMIC DNA]</scope>
    <source>
        <strain evidence="1 2">DSM 4813</strain>
    </source>
</reference>
<keyword evidence="2" id="KW-1185">Reference proteome</keyword>